<dbReference type="RefSeq" id="WP_025239150.1">
    <property type="nucleotide sequence ID" value="NZ_MVII01000020.1"/>
</dbReference>
<feature type="transmembrane region" description="Helical" evidence="5">
    <location>
        <begin position="46"/>
        <end position="64"/>
    </location>
</feature>
<keyword evidence="2 5" id="KW-0812">Transmembrane</keyword>
<evidence type="ECO:0000313" key="6">
    <source>
        <dbReference type="EMBL" id="ORB54523.1"/>
    </source>
</evidence>
<accession>A0A1X0IZY7</accession>
<feature type="transmembrane region" description="Helical" evidence="5">
    <location>
        <begin position="143"/>
        <end position="169"/>
    </location>
</feature>
<keyword evidence="3 5" id="KW-1133">Transmembrane helix</keyword>
<feature type="transmembrane region" description="Helical" evidence="5">
    <location>
        <begin position="240"/>
        <end position="259"/>
    </location>
</feature>
<feature type="transmembrane region" description="Helical" evidence="5">
    <location>
        <begin position="181"/>
        <end position="202"/>
    </location>
</feature>
<comment type="caution">
    <text evidence="6">The sequence shown here is derived from an EMBL/GenBank/DDBJ whole genome shotgun (WGS) entry which is preliminary data.</text>
</comment>
<name>A0A1X0IZY7_9MYCO</name>
<feature type="transmembrane region" description="Helical" evidence="5">
    <location>
        <begin position="7"/>
        <end position="34"/>
    </location>
</feature>
<evidence type="ECO:0000256" key="5">
    <source>
        <dbReference type="RuleBase" id="RU363041"/>
    </source>
</evidence>
<dbReference type="InterPro" id="IPR002781">
    <property type="entry name" value="TM_pro_TauE-like"/>
</dbReference>
<comment type="subcellular location">
    <subcellularLocation>
        <location evidence="5">Cell membrane</location>
        <topology evidence="5">Multi-pass membrane protein</topology>
    </subcellularLocation>
    <subcellularLocation>
        <location evidence="1">Membrane</location>
        <topology evidence="1">Multi-pass membrane protein</topology>
    </subcellularLocation>
</comment>
<organism evidence="6 7">
    <name type="scientific">Mycobacteroides saopaulense</name>
    <dbReference type="NCBI Taxonomy" id="1578165"/>
    <lineage>
        <taxon>Bacteria</taxon>
        <taxon>Bacillati</taxon>
        <taxon>Actinomycetota</taxon>
        <taxon>Actinomycetes</taxon>
        <taxon>Mycobacteriales</taxon>
        <taxon>Mycobacteriaceae</taxon>
        <taxon>Mycobacteroides</taxon>
    </lineage>
</organism>
<dbReference type="EMBL" id="MVII01000020">
    <property type="protein sequence ID" value="ORB54523.1"/>
    <property type="molecule type" value="Genomic_DNA"/>
</dbReference>
<feature type="transmembrane region" description="Helical" evidence="5">
    <location>
        <begin position="104"/>
        <end position="122"/>
    </location>
</feature>
<proteinExistence type="inferred from homology"/>
<keyword evidence="4 5" id="KW-0472">Membrane</keyword>
<dbReference type="PANTHER" id="PTHR43483:SF3">
    <property type="entry name" value="MEMBRANE TRANSPORTER PROTEIN HI_0806-RELATED"/>
    <property type="match status" value="1"/>
</dbReference>
<protein>
    <recommendedName>
        <fullName evidence="5">Probable membrane transporter protein</fullName>
    </recommendedName>
</protein>
<feature type="transmembrane region" description="Helical" evidence="5">
    <location>
        <begin position="214"/>
        <end position="234"/>
    </location>
</feature>
<evidence type="ECO:0000313" key="7">
    <source>
        <dbReference type="Proteomes" id="UP000192434"/>
    </source>
</evidence>
<dbReference type="PANTHER" id="PTHR43483">
    <property type="entry name" value="MEMBRANE TRANSPORTER PROTEIN HI_0806-RELATED"/>
    <property type="match status" value="1"/>
</dbReference>
<keyword evidence="5" id="KW-1003">Cell membrane</keyword>
<gene>
    <name evidence="6" type="ORF">BST43_15870</name>
</gene>
<evidence type="ECO:0000256" key="1">
    <source>
        <dbReference type="ARBA" id="ARBA00004141"/>
    </source>
</evidence>
<dbReference type="Pfam" id="PF01925">
    <property type="entry name" value="TauE"/>
    <property type="match status" value="1"/>
</dbReference>
<evidence type="ECO:0000256" key="4">
    <source>
        <dbReference type="ARBA" id="ARBA00023136"/>
    </source>
</evidence>
<evidence type="ECO:0000256" key="3">
    <source>
        <dbReference type="ARBA" id="ARBA00022989"/>
    </source>
</evidence>
<reference evidence="6 7" key="1">
    <citation type="submission" date="2016-12" db="EMBL/GenBank/DDBJ databases">
        <title>The new phylogeny of genus Mycobacterium.</title>
        <authorList>
            <person name="Tortoli E."/>
            <person name="Trovato A."/>
            <person name="Cirillo D.M."/>
        </authorList>
    </citation>
    <scope>NUCLEOTIDE SEQUENCE [LARGE SCALE GENOMIC DNA]</scope>
    <source>
        <strain evidence="6 7">CCUG 66554</strain>
    </source>
</reference>
<dbReference type="Proteomes" id="UP000192434">
    <property type="component" value="Unassembled WGS sequence"/>
</dbReference>
<dbReference type="GO" id="GO:0005886">
    <property type="term" value="C:plasma membrane"/>
    <property type="evidence" value="ECO:0007669"/>
    <property type="project" value="UniProtKB-SubCell"/>
</dbReference>
<sequence>MGQTETVLLSVLAGLAVTIVTAPVGVSGAVFLLPIQLSVLHVPSPAVTPTNLLFNIVAIPGALARYRTQASLRNPLTTVLLIGTVPGVIAGALIRVLLIPGAQAFRLLLAALLLPLGIWLCLHDRLPPRRSSREKPLSRTATTALALGVGVIGGIYGIGGGSLLAPILAGRGHPVATVAPAALICTFITSIAGAATYTILALTTAGQHISPNWTIGLAAGVGGLLGGYLGARLQSHLPELALRTILGALALAAATLNIVQALE</sequence>
<evidence type="ECO:0000256" key="2">
    <source>
        <dbReference type="ARBA" id="ARBA00022692"/>
    </source>
</evidence>
<dbReference type="OrthoDB" id="9788634at2"/>
<comment type="similarity">
    <text evidence="5">Belongs to the 4-toluene sulfonate uptake permease (TSUP) (TC 2.A.102) family.</text>
</comment>
<feature type="transmembrane region" description="Helical" evidence="5">
    <location>
        <begin position="76"/>
        <end position="98"/>
    </location>
</feature>
<dbReference type="AlphaFoldDB" id="A0A1X0IZY7"/>